<organism evidence="1 2">
    <name type="scientific">Gimesia alba</name>
    <dbReference type="NCBI Taxonomy" id="2527973"/>
    <lineage>
        <taxon>Bacteria</taxon>
        <taxon>Pseudomonadati</taxon>
        <taxon>Planctomycetota</taxon>
        <taxon>Planctomycetia</taxon>
        <taxon>Planctomycetales</taxon>
        <taxon>Planctomycetaceae</taxon>
        <taxon>Gimesia</taxon>
    </lineage>
</organism>
<reference evidence="1 2" key="1">
    <citation type="submission" date="2019-02" db="EMBL/GenBank/DDBJ databases">
        <title>Deep-cultivation of Planctomycetes and their phenomic and genomic characterization uncovers novel biology.</title>
        <authorList>
            <person name="Wiegand S."/>
            <person name="Jogler M."/>
            <person name="Boedeker C."/>
            <person name="Pinto D."/>
            <person name="Vollmers J."/>
            <person name="Rivas-Marin E."/>
            <person name="Kohn T."/>
            <person name="Peeters S.H."/>
            <person name="Heuer A."/>
            <person name="Rast P."/>
            <person name="Oberbeckmann S."/>
            <person name="Bunk B."/>
            <person name="Jeske O."/>
            <person name="Meyerdierks A."/>
            <person name="Storesund J.E."/>
            <person name="Kallscheuer N."/>
            <person name="Luecker S."/>
            <person name="Lage O.M."/>
            <person name="Pohl T."/>
            <person name="Merkel B.J."/>
            <person name="Hornburger P."/>
            <person name="Mueller R.-W."/>
            <person name="Bruemmer F."/>
            <person name="Labrenz M."/>
            <person name="Spormann A.M."/>
            <person name="Op den Camp H."/>
            <person name="Overmann J."/>
            <person name="Amann R."/>
            <person name="Jetten M.S.M."/>
            <person name="Mascher T."/>
            <person name="Medema M.H."/>
            <person name="Devos D.P."/>
            <person name="Kaster A.-K."/>
            <person name="Ovreas L."/>
            <person name="Rohde M."/>
            <person name="Galperin M.Y."/>
            <person name="Jogler C."/>
        </authorList>
    </citation>
    <scope>NUCLEOTIDE SEQUENCE [LARGE SCALE GENOMIC DNA]</scope>
    <source>
        <strain evidence="1 2">Pan241w</strain>
    </source>
</reference>
<proteinExistence type="predicted"/>
<dbReference type="OrthoDB" id="288743at2"/>
<dbReference type="EMBL" id="CP036269">
    <property type="protein sequence ID" value="QDT44156.1"/>
    <property type="molecule type" value="Genomic_DNA"/>
</dbReference>
<evidence type="ECO:0000313" key="1">
    <source>
        <dbReference type="EMBL" id="QDT44156.1"/>
    </source>
</evidence>
<gene>
    <name evidence="1" type="ORF">Pan241w_42630</name>
</gene>
<keyword evidence="2" id="KW-1185">Reference proteome</keyword>
<sequence>MEWVTREDFLDRLNRKRISNGIRQEVYLIYPADALAEKMPLPPDTTGEPLAYPFHNLEWYCICDNQGFVLTVSSCKQYSHSPHLIEMETHFPNDDSFTEDWKVITKIAPLVSFLDARFGLIESRCHYEKTGTHYAMSTDEESGPYYIYEASSEEEALKACEALRLAQPKADYFVQTKEAFDSSR</sequence>
<evidence type="ECO:0000313" key="2">
    <source>
        <dbReference type="Proteomes" id="UP000317171"/>
    </source>
</evidence>
<protein>
    <submittedName>
        <fullName evidence="1">Uncharacterized protein</fullName>
    </submittedName>
</protein>
<dbReference type="AlphaFoldDB" id="A0A517RJV4"/>
<dbReference type="RefSeq" id="WP_145219380.1">
    <property type="nucleotide sequence ID" value="NZ_CP036269.1"/>
</dbReference>
<dbReference type="Proteomes" id="UP000317171">
    <property type="component" value="Chromosome"/>
</dbReference>
<accession>A0A517RJV4</accession>
<name>A0A517RJV4_9PLAN</name>
<dbReference type="KEGG" id="gaz:Pan241w_42630"/>